<dbReference type="AlphaFoldDB" id="A0A1J5DX02"/>
<evidence type="ECO:0000259" key="11">
    <source>
        <dbReference type="PROSITE" id="PS51384"/>
    </source>
</evidence>
<dbReference type="PRINTS" id="PR00410">
    <property type="entry name" value="PHEHYDRXLASE"/>
</dbReference>
<keyword evidence="5" id="KW-0274">FAD</keyword>
<gene>
    <name evidence="12" type="ORF">AUJ95_04340</name>
</gene>
<dbReference type="PANTHER" id="PTHR43513">
    <property type="entry name" value="DIHYDROOROTATE DEHYDROGENASE B (NAD(+)), ELECTRON TRANSFER SUBUNIT"/>
    <property type="match status" value="1"/>
</dbReference>
<comment type="caution">
    <text evidence="12">The sequence shown here is derived from an EMBL/GenBank/DDBJ whole genome shotgun (WGS) entry which is preliminary data.</text>
</comment>
<dbReference type="InterPro" id="IPR017938">
    <property type="entry name" value="Riboflavin_synthase-like_b-brl"/>
</dbReference>
<evidence type="ECO:0000256" key="9">
    <source>
        <dbReference type="ARBA" id="ARBA00034078"/>
    </source>
</evidence>
<keyword evidence="7 10" id="KW-0408">Iron</keyword>
<dbReference type="EMBL" id="MNYI01000112">
    <property type="protein sequence ID" value="OIP40645.1"/>
    <property type="molecule type" value="Genomic_DNA"/>
</dbReference>
<dbReference type="Gene3D" id="2.40.30.10">
    <property type="entry name" value="Translation factors"/>
    <property type="match status" value="1"/>
</dbReference>
<keyword evidence="4 10" id="KW-0479">Metal-binding</keyword>
<dbReference type="Proteomes" id="UP000183085">
    <property type="component" value="Unassembled WGS sequence"/>
</dbReference>
<dbReference type="Pfam" id="PF10418">
    <property type="entry name" value="DHODB_Fe-S_bind"/>
    <property type="match status" value="1"/>
</dbReference>
<comment type="cofactor">
    <cofactor evidence="10">
        <name>[2Fe-2S] cluster</name>
        <dbReference type="ChEBI" id="CHEBI:190135"/>
    </cofactor>
    <text evidence="10">Binds 1 [2Fe-2S] cluster per subunit.</text>
</comment>
<dbReference type="GO" id="GO:0051537">
    <property type="term" value="F:2 iron, 2 sulfur cluster binding"/>
    <property type="evidence" value="ECO:0007669"/>
    <property type="project" value="UniProtKB-KW"/>
</dbReference>
<dbReference type="InterPro" id="IPR017927">
    <property type="entry name" value="FAD-bd_FR_type"/>
</dbReference>
<evidence type="ECO:0000313" key="13">
    <source>
        <dbReference type="Proteomes" id="UP000183085"/>
    </source>
</evidence>
<proteinExistence type="predicted"/>
<dbReference type="InterPro" id="IPR001433">
    <property type="entry name" value="OxRdtase_FAD/NAD-bd"/>
</dbReference>
<name>A0A1J5DX02_9BACT</name>
<feature type="binding site" evidence="10">
    <location>
        <position position="249"/>
    </location>
    <ligand>
        <name>[2Fe-2S] cluster</name>
        <dbReference type="ChEBI" id="CHEBI:190135"/>
    </ligand>
</feature>
<feature type="binding site" evidence="10">
    <location>
        <position position="257"/>
    </location>
    <ligand>
        <name>[2Fe-2S] cluster</name>
        <dbReference type="ChEBI" id="CHEBI:190135"/>
    </ligand>
</feature>
<dbReference type="GO" id="GO:0006221">
    <property type="term" value="P:pyrimidine nucleotide biosynthetic process"/>
    <property type="evidence" value="ECO:0007669"/>
    <property type="project" value="InterPro"/>
</dbReference>
<dbReference type="SUPFAM" id="SSF63380">
    <property type="entry name" value="Riboflavin synthase domain-like"/>
    <property type="match status" value="1"/>
</dbReference>
<dbReference type="InterPro" id="IPR019480">
    <property type="entry name" value="Dihydroorotate_DH_Fe-S-bd"/>
</dbReference>
<dbReference type="Gene3D" id="3.40.50.80">
    <property type="entry name" value="Nucleotide-binding domain of ferredoxin-NADP reductase (FNR) module"/>
    <property type="match status" value="1"/>
</dbReference>
<accession>A0A1J5DX02</accession>
<comment type="cofactor">
    <cofactor evidence="9">
        <name>[2Fe-2S] cluster</name>
        <dbReference type="ChEBI" id="CHEBI:190135"/>
    </cofactor>
</comment>
<dbReference type="GO" id="GO:0016491">
    <property type="term" value="F:oxidoreductase activity"/>
    <property type="evidence" value="ECO:0007669"/>
    <property type="project" value="InterPro"/>
</dbReference>
<evidence type="ECO:0000256" key="4">
    <source>
        <dbReference type="ARBA" id="ARBA00022723"/>
    </source>
</evidence>
<dbReference type="GO" id="GO:0046872">
    <property type="term" value="F:metal ion binding"/>
    <property type="evidence" value="ECO:0007669"/>
    <property type="project" value="UniProtKB-KW"/>
</dbReference>
<evidence type="ECO:0000256" key="3">
    <source>
        <dbReference type="ARBA" id="ARBA00022714"/>
    </source>
</evidence>
<evidence type="ECO:0000256" key="7">
    <source>
        <dbReference type="ARBA" id="ARBA00023004"/>
    </source>
</evidence>
<dbReference type="PANTHER" id="PTHR43513:SF1">
    <property type="entry name" value="ANAEROBIC SULFITE REDUCTASE SUBUNIT B"/>
    <property type="match status" value="1"/>
</dbReference>
<feature type="domain" description="FAD-binding FR-type" evidence="11">
    <location>
        <begin position="5"/>
        <end position="105"/>
    </location>
</feature>
<evidence type="ECO:0000256" key="6">
    <source>
        <dbReference type="ARBA" id="ARBA00022982"/>
    </source>
</evidence>
<dbReference type="Gene3D" id="2.10.240.10">
    <property type="entry name" value="Dihydroorotate dehydrogenase, electron transfer subunit"/>
    <property type="match status" value="1"/>
</dbReference>
<keyword evidence="6" id="KW-0249">Electron transport</keyword>
<dbReference type="InterPro" id="IPR037117">
    <property type="entry name" value="Dihydroorotate_DH_ele_sf"/>
</dbReference>
<feature type="binding site" evidence="10">
    <location>
        <position position="241"/>
    </location>
    <ligand>
        <name>[2Fe-2S] cluster</name>
        <dbReference type="ChEBI" id="CHEBI:190135"/>
    </ligand>
</feature>
<dbReference type="InterPro" id="IPR050353">
    <property type="entry name" value="PyrK_electron_transfer"/>
</dbReference>
<dbReference type="SUPFAM" id="SSF52343">
    <property type="entry name" value="Ferredoxin reductase-like, C-terminal NADP-linked domain"/>
    <property type="match status" value="1"/>
</dbReference>
<dbReference type="InterPro" id="IPR012165">
    <property type="entry name" value="Cyt_c3_hydrogenase_gsu"/>
</dbReference>
<evidence type="ECO:0000256" key="2">
    <source>
        <dbReference type="ARBA" id="ARBA00022630"/>
    </source>
</evidence>
<keyword evidence="8 10" id="KW-0411">Iron-sulfur</keyword>
<keyword evidence="2" id="KW-0285">Flavoprotein</keyword>
<dbReference type="PROSITE" id="PS51384">
    <property type="entry name" value="FAD_FR"/>
    <property type="match status" value="1"/>
</dbReference>
<keyword evidence="3 10" id="KW-0001">2Fe-2S</keyword>
<organism evidence="12 13">
    <name type="scientific">Candidatus Desantisbacteria bacterium CG2_30_40_21</name>
    <dbReference type="NCBI Taxonomy" id="1817895"/>
    <lineage>
        <taxon>Bacteria</taxon>
        <taxon>Candidatus Desantisiibacteriota</taxon>
    </lineage>
</organism>
<dbReference type="Pfam" id="PF00175">
    <property type="entry name" value="NAD_binding_1"/>
    <property type="match status" value="1"/>
</dbReference>
<dbReference type="InterPro" id="IPR008333">
    <property type="entry name" value="Cbr1-like_FAD-bd_dom"/>
</dbReference>
<evidence type="ECO:0000256" key="5">
    <source>
        <dbReference type="ARBA" id="ARBA00022827"/>
    </source>
</evidence>
<reference evidence="12 13" key="1">
    <citation type="journal article" date="2016" name="Environ. Microbiol.">
        <title>Genomic resolution of a cold subsurface aquifer community provides metabolic insights for novel microbes adapted to high CO concentrations.</title>
        <authorList>
            <person name="Probst A.J."/>
            <person name="Castelle C.J."/>
            <person name="Singh A."/>
            <person name="Brown C.T."/>
            <person name="Anantharaman K."/>
            <person name="Sharon I."/>
            <person name="Hug L.A."/>
            <person name="Burstein D."/>
            <person name="Emerson J.B."/>
            <person name="Thomas B.C."/>
            <person name="Banfield J.F."/>
        </authorList>
    </citation>
    <scope>NUCLEOTIDE SEQUENCE [LARGE SCALE GENOMIC DNA]</scope>
    <source>
        <strain evidence="12">CG2_30_40_21</strain>
    </source>
</reference>
<dbReference type="STRING" id="1817895.AUJ95_04340"/>
<dbReference type="PIRSF" id="PIRSF006816">
    <property type="entry name" value="Cyc3_hyd_g"/>
    <property type="match status" value="1"/>
</dbReference>
<evidence type="ECO:0000313" key="12">
    <source>
        <dbReference type="EMBL" id="OIP40645.1"/>
    </source>
</evidence>
<evidence type="ECO:0000256" key="1">
    <source>
        <dbReference type="ARBA" id="ARBA00022448"/>
    </source>
</evidence>
<protein>
    <recommendedName>
        <fullName evidence="11">FAD-binding FR-type domain-containing protein</fullName>
    </recommendedName>
</protein>
<feature type="binding site" evidence="10">
    <location>
        <position position="246"/>
    </location>
    <ligand>
        <name>[2Fe-2S] cluster</name>
        <dbReference type="ChEBI" id="CHEBI:190135"/>
    </ligand>
</feature>
<sequence>MTNPYLPHLAKIIRIIPQMNDVRLFQIRLEDEGMRNNFNHRPGQFVMISVLGTGEAPISISSSPTRPWIIELCIRKAGKVTDALFRLKENAVIGLRGPYGNGYFIEKIKGNNLLIIAGGIGMAPLRSLLWYSLDNRDDFKDIILMYGTKTPDEMLFKDELFSLLDREDIKCLLTVDKGTDTWKANIGFVPKLFDSVNLSPATTYAAICGPPIMYQFVLQKLIECGFSKDRIMMSLERRMQCGIGKCLHCSVGHKYTCTDGPIFTYWDVMNMQEVV</sequence>
<evidence type="ECO:0000256" key="8">
    <source>
        <dbReference type="ARBA" id="ARBA00023014"/>
    </source>
</evidence>
<evidence type="ECO:0000256" key="10">
    <source>
        <dbReference type="PIRSR" id="PIRSR006816-2"/>
    </source>
</evidence>
<dbReference type="InterPro" id="IPR039261">
    <property type="entry name" value="FNR_nucleotide-bd"/>
</dbReference>
<dbReference type="Pfam" id="PF00970">
    <property type="entry name" value="FAD_binding_6"/>
    <property type="match status" value="1"/>
</dbReference>
<keyword evidence="1" id="KW-0813">Transport</keyword>
<dbReference type="CDD" id="cd06221">
    <property type="entry name" value="sulfite_reductase_like"/>
    <property type="match status" value="1"/>
</dbReference>
<dbReference type="GO" id="GO:0050660">
    <property type="term" value="F:flavin adenine dinucleotide binding"/>
    <property type="evidence" value="ECO:0007669"/>
    <property type="project" value="InterPro"/>
</dbReference>